<dbReference type="InterPro" id="IPR029058">
    <property type="entry name" value="AB_hydrolase_fold"/>
</dbReference>
<dbReference type="InterPro" id="IPR000639">
    <property type="entry name" value="Epox_hydrolase-like"/>
</dbReference>
<protein>
    <submittedName>
        <fullName evidence="3">Alpha/beta fold hydrolase</fullName>
    </submittedName>
</protein>
<dbReference type="InterPro" id="IPR000073">
    <property type="entry name" value="AB_hydrolase_1"/>
</dbReference>
<accession>A0A6G8QD41</accession>
<reference evidence="3 4" key="1">
    <citation type="submission" date="2019-10" db="EMBL/GenBank/DDBJ databases">
        <title>Rubrobacter sp nov SCSIO 52090 isolated from a deep-sea sediment in the South China Sea.</title>
        <authorList>
            <person name="Chen R.W."/>
        </authorList>
    </citation>
    <scope>NUCLEOTIDE SEQUENCE [LARGE SCALE GENOMIC DNA]</scope>
    <source>
        <strain evidence="3 4">SCSIO 52909</strain>
    </source>
</reference>
<organism evidence="3 4">
    <name type="scientific">Rubrobacter tropicus</name>
    <dbReference type="NCBI Taxonomy" id="2653851"/>
    <lineage>
        <taxon>Bacteria</taxon>
        <taxon>Bacillati</taxon>
        <taxon>Actinomycetota</taxon>
        <taxon>Rubrobacteria</taxon>
        <taxon>Rubrobacterales</taxon>
        <taxon>Rubrobacteraceae</taxon>
        <taxon>Rubrobacter</taxon>
    </lineage>
</organism>
<keyword evidence="4" id="KW-1185">Reference proteome</keyword>
<dbReference type="Pfam" id="PF00561">
    <property type="entry name" value="Abhydrolase_1"/>
    <property type="match status" value="1"/>
</dbReference>
<dbReference type="EMBL" id="CP045119">
    <property type="protein sequence ID" value="QIN84399.1"/>
    <property type="molecule type" value="Genomic_DNA"/>
</dbReference>
<dbReference type="PRINTS" id="PR00111">
    <property type="entry name" value="ABHYDROLASE"/>
</dbReference>
<name>A0A6G8QD41_9ACTN</name>
<dbReference type="RefSeq" id="WP_166178534.1">
    <property type="nucleotide sequence ID" value="NZ_CP045119.1"/>
</dbReference>
<dbReference type="PRINTS" id="PR00412">
    <property type="entry name" value="EPOXHYDRLASE"/>
</dbReference>
<evidence type="ECO:0000313" key="4">
    <source>
        <dbReference type="Proteomes" id="UP000501452"/>
    </source>
</evidence>
<dbReference type="Gene3D" id="3.40.50.1820">
    <property type="entry name" value="alpha/beta hydrolase"/>
    <property type="match status" value="1"/>
</dbReference>
<keyword evidence="1 3" id="KW-0378">Hydrolase</keyword>
<dbReference type="Proteomes" id="UP000501452">
    <property type="component" value="Chromosome"/>
</dbReference>
<gene>
    <name evidence="3" type="ORF">GBA63_18450</name>
</gene>
<dbReference type="KEGG" id="rub:GBA63_18450"/>
<dbReference type="PANTHER" id="PTHR43329">
    <property type="entry name" value="EPOXIDE HYDROLASE"/>
    <property type="match status" value="1"/>
</dbReference>
<sequence>MRIKDHNGDNVTHGRAVANGVRLHYMTAGSGDPVFLLHGVPKTSYHWRHVIPLLTPHYTVIAPDLRGLGDSQHPTSGYDMRNMAEDIAQLATELGYERFRLVGEDWGASTAYQVAAQYPERVEQLVYQEMILPGYGLEDYSFLTPENVRTYVWLWHINFYSVPDFPELLITGKEREYFSYFIKHETHDPSAITPDALDEYIRCYSSPGGLRCMFEIYRATLEDADQNREAAKTKLKMPVLAVGGKDFIGEDNERQMREVAEDVRGVVLPWGHQLAEECPEELAQVYLDFFREGSGA</sequence>
<dbReference type="SUPFAM" id="SSF53474">
    <property type="entry name" value="alpha/beta-Hydrolases"/>
    <property type="match status" value="1"/>
</dbReference>
<dbReference type="GO" id="GO:0016787">
    <property type="term" value="F:hydrolase activity"/>
    <property type="evidence" value="ECO:0007669"/>
    <property type="project" value="UniProtKB-KW"/>
</dbReference>
<evidence type="ECO:0000313" key="3">
    <source>
        <dbReference type="EMBL" id="QIN84399.1"/>
    </source>
</evidence>
<feature type="domain" description="AB hydrolase-1" evidence="2">
    <location>
        <begin position="33"/>
        <end position="130"/>
    </location>
</feature>
<evidence type="ECO:0000256" key="1">
    <source>
        <dbReference type="ARBA" id="ARBA00022801"/>
    </source>
</evidence>
<dbReference type="AlphaFoldDB" id="A0A6G8QD41"/>
<proteinExistence type="predicted"/>
<evidence type="ECO:0000259" key="2">
    <source>
        <dbReference type="Pfam" id="PF00561"/>
    </source>
</evidence>